<evidence type="ECO:0000313" key="9">
    <source>
        <dbReference type="RefSeq" id="XP_022322522.1"/>
    </source>
</evidence>
<gene>
    <name evidence="9" type="primary">LOC111123994</name>
</gene>
<feature type="repeat" description="Pumilio" evidence="5">
    <location>
        <begin position="930"/>
        <end position="969"/>
    </location>
</feature>
<evidence type="ECO:0000256" key="4">
    <source>
        <dbReference type="ARBA" id="ARBA00022884"/>
    </source>
</evidence>
<sequence length="1014" mass="112873">MNEVSWQNGPRMMANGPHEMAGRQNNNNVPGCRSQDDATVGYFFQRPQNDSELNAYANKRWAIGDDSIIEHSRNMPAMQDIERDFHGMSLNREIPNSAKKIWEIQDQSKQGDQNKSMFPGNPWTAREDTWGNQTEPGALGVDMVEYVLGVSPSRKDLDARLRGKGGQPPGAFIQNMRKFKMHGPVQEAGIDAPGEKKSNTPSPFEGHEGDRVDEKQENLPANGLLQNGLDEEYRIERRNSRQSSPNGDNQMAGMDLQKMNVKADGGEYLENNQQLQFPPPGCQLDPPPFDPVGIDPVQFDYSNQMGLPSSMDSPNFNMDYTQLLQRQQPIAVLTQQQFLASQQQQHLGLTAAAITPSQYVLSQDPYAVGIPIAGPAVLHPQYYGVQAPWGIYPANLIQQQGQTTHQPASHHHQQQQQQQMMRGQNGRLTPNQSDSNIPPQQPNLNQQLPTPPSKEDGLFYPQYQILTPAYYDQNGQLIMNPRGLNTPVRLVSPAPVLVSAATPASQQGGTNNPLRLLTTQAQQMQTTPVNFSNNNSNPTTMGQRRDSLDFKGRQQMPPLNQFYGSMGNVSASPAGPMGLVQPGQSMTPPPSLSGSSSNLSVAGISGGSRMYNAAPGAETKFRSTTVGSNGFFSGSSLFPNRNLVTRSALSKEGTGRSRLLEDFRNNRIPNLQLKDLSNHVVEFSQDQHGSRFIQQKLERASPQEKNGVFNEILAHAYSLMTDVFGNYVIQKFFEFGSNEQKQTLAQRLRGHVLPLALQMYGCRVIQKALETIPSDLQVEIVKELDGHVVKCVKDQNGNHVVQKCIECVDPIHLQFIIDAFKGQVLALSTHPYGCRVIQRILEHCTKEQIVPILEELHQAIERLVQDQYGNYVVQHVLEHGSLDDKSKIVAELRGKVLVLSQHKFASNVVEKCVSYASRPERAMLIEEVCSLTDGPQSALYIMMKDQFANYVVQKMIDVAEPKQRNILMHKIRPHIATLRKYTYGKHILAKLEKFFMKNSSDLGPIGMPPNGALP</sequence>
<dbReference type="OrthoDB" id="668540at2759"/>
<comment type="subcellular location">
    <subcellularLocation>
        <location evidence="1">Cytoplasm</location>
    </subcellularLocation>
</comment>
<feature type="compositionally biased region" description="Basic and acidic residues" evidence="6">
    <location>
        <begin position="205"/>
        <end position="217"/>
    </location>
</feature>
<dbReference type="FunFam" id="1.25.10.10:FF:000004">
    <property type="entry name" value="Pumilio homolog 1 isoform 2"/>
    <property type="match status" value="1"/>
</dbReference>
<keyword evidence="8" id="KW-1185">Reference proteome</keyword>
<evidence type="ECO:0000256" key="6">
    <source>
        <dbReference type="SAM" id="MobiDB-lite"/>
    </source>
</evidence>
<keyword evidence="3" id="KW-0677">Repeat</keyword>
<dbReference type="PANTHER" id="PTHR12537">
    <property type="entry name" value="RNA BINDING PROTEIN PUMILIO-RELATED"/>
    <property type="match status" value="1"/>
</dbReference>
<dbReference type="AlphaFoldDB" id="A0A8B8D307"/>
<keyword evidence="4" id="KW-0694">RNA-binding</keyword>
<protein>
    <submittedName>
        <fullName evidence="9">Pumilio homolog 2-like isoform X1</fullName>
    </submittedName>
</protein>
<dbReference type="PROSITE" id="PS50303">
    <property type="entry name" value="PUM_HD"/>
    <property type="match status" value="1"/>
</dbReference>
<dbReference type="GeneID" id="111123994"/>
<feature type="repeat" description="Pumilio" evidence="5">
    <location>
        <begin position="675"/>
        <end position="710"/>
    </location>
</feature>
<dbReference type="KEGG" id="cvn:111123994"/>
<feature type="domain" description="PUM-HD" evidence="7">
    <location>
        <begin position="655"/>
        <end position="995"/>
    </location>
</feature>
<feature type="repeat" description="Pumilio" evidence="5">
    <location>
        <begin position="747"/>
        <end position="782"/>
    </location>
</feature>
<proteinExistence type="predicted"/>
<organism evidence="8 9">
    <name type="scientific">Crassostrea virginica</name>
    <name type="common">Eastern oyster</name>
    <dbReference type="NCBI Taxonomy" id="6565"/>
    <lineage>
        <taxon>Eukaryota</taxon>
        <taxon>Metazoa</taxon>
        <taxon>Spiralia</taxon>
        <taxon>Lophotrochozoa</taxon>
        <taxon>Mollusca</taxon>
        <taxon>Bivalvia</taxon>
        <taxon>Autobranchia</taxon>
        <taxon>Pteriomorphia</taxon>
        <taxon>Ostreida</taxon>
        <taxon>Ostreoidea</taxon>
        <taxon>Ostreidae</taxon>
        <taxon>Crassostrea</taxon>
    </lineage>
</organism>
<dbReference type="SMART" id="SM00025">
    <property type="entry name" value="Pumilio"/>
    <property type="match status" value="8"/>
</dbReference>
<dbReference type="InterPro" id="IPR033712">
    <property type="entry name" value="Pumilio_RNA-bd"/>
</dbReference>
<dbReference type="InterPro" id="IPR001313">
    <property type="entry name" value="Pumilio_RNA-bd_rpt"/>
</dbReference>
<dbReference type="GO" id="GO:0010608">
    <property type="term" value="P:post-transcriptional regulation of gene expression"/>
    <property type="evidence" value="ECO:0007669"/>
    <property type="project" value="TreeGrafter"/>
</dbReference>
<feature type="repeat" description="Pumilio" evidence="5">
    <location>
        <begin position="711"/>
        <end position="746"/>
    </location>
</feature>
<dbReference type="InterPro" id="IPR011989">
    <property type="entry name" value="ARM-like"/>
</dbReference>
<dbReference type="Pfam" id="PF00806">
    <property type="entry name" value="PUF"/>
    <property type="match status" value="8"/>
</dbReference>
<name>A0A8B8D307_CRAVI</name>
<dbReference type="Gene3D" id="1.25.10.10">
    <property type="entry name" value="Leucine-rich Repeat Variant"/>
    <property type="match status" value="1"/>
</dbReference>
<dbReference type="InterPro" id="IPR033133">
    <property type="entry name" value="PUM-HD"/>
</dbReference>
<evidence type="ECO:0000256" key="5">
    <source>
        <dbReference type="PROSITE-ProRule" id="PRU00317"/>
    </source>
</evidence>
<accession>A0A8B8D307</accession>
<feature type="region of interest" description="Disordered" evidence="6">
    <location>
        <begin position="187"/>
        <end position="233"/>
    </location>
</feature>
<evidence type="ECO:0000313" key="8">
    <source>
        <dbReference type="Proteomes" id="UP000694844"/>
    </source>
</evidence>
<evidence type="ECO:0000259" key="7">
    <source>
        <dbReference type="PROSITE" id="PS50303"/>
    </source>
</evidence>
<feature type="compositionally biased region" description="Polar residues" evidence="6">
    <location>
        <begin position="420"/>
        <end position="437"/>
    </location>
</feature>
<reference evidence="8" key="1">
    <citation type="submission" date="2024-06" db="UniProtKB">
        <authorList>
            <consortium name="RefSeq"/>
        </authorList>
    </citation>
    <scope>NUCLEOTIDE SEQUENCE [LARGE SCALE GENOMIC DNA]</scope>
</reference>
<feature type="region of interest" description="Disordered" evidence="6">
    <location>
        <begin position="400"/>
        <end position="456"/>
    </location>
</feature>
<dbReference type="InterPro" id="IPR016024">
    <property type="entry name" value="ARM-type_fold"/>
</dbReference>
<evidence type="ECO:0000256" key="2">
    <source>
        <dbReference type="ARBA" id="ARBA00022490"/>
    </source>
</evidence>
<evidence type="ECO:0000256" key="3">
    <source>
        <dbReference type="ARBA" id="ARBA00022737"/>
    </source>
</evidence>
<dbReference type="CDD" id="cd07920">
    <property type="entry name" value="Pumilio"/>
    <property type="match status" value="1"/>
</dbReference>
<evidence type="ECO:0000256" key="1">
    <source>
        <dbReference type="ARBA" id="ARBA00004496"/>
    </source>
</evidence>
<reference evidence="9" key="2">
    <citation type="submission" date="2025-08" db="UniProtKB">
        <authorList>
            <consortium name="RefSeq"/>
        </authorList>
    </citation>
    <scope>IDENTIFICATION</scope>
    <source>
        <tissue evidence="9">Whole sample</tissue>
    </source>
</reference>
<dbReference type="GO" id="GO:0005737">
    <property type="term" value="C:cytoplasm"/>
    <property type="evidence" value="ECO:0007669"/>
    <property type="project" value="UniProtKB-SubCell"/>
</dbReference>
<feature type="repeat" description="Pumilio" evidence="5">
    <location>
        <begin position="855"/>
        <end position="890"/>
    </location>
</feature>
<dbReference type="GO" id="GO:0005634">
    <property type="term" value="C:nucleus"/>
    <property type="evidence" value="ECO:0007669"/>
    <property type="project" value="TreeGrafter"/>
</dbReference>
<dbReference type="GO" id="GO:0003730">
    <property type="term" value="F:mRNA 3'-UTR binding"/>
    <property type="evidence" value="ECO:0007669"/>
    <property type="project" value="TreeGrafter"/>
</dbReference>
<dbReference type="Proteomes" id="UP000694844">
    <property type="component" value="Chromosome 1"/>
</dbReference>
<keyword evidence="2" id="KW-0963">Cytoplasm</keyword>
<feature type="repeat" description="Pumilio" evidence="5">
    <location>
        <begin position="891"/>
        <end position="926"/>
    </location>
</feature>
<dbReference type="SUPFAM" id="SSF48371">
    <property type="entry name" value="ARM repeat"/>
    <property type="match status" value="1"/>
</dbReference>
<feature type="repeat" description="Pumilio" evidence="5">
    <location>
        <begin position="783"/>
        <end position="818"/>
    </location>
</feature>
<dbReference type="PROSITE" id="PS50302">
    <property type="entry name" value="PUM"/>
    <property type="match status" value="8"/>
</dbReference>
<dbReference type="RefSeq" id="XP_022322522.1">
    <property type="nucleotide sequence ID" value="XM_022466814.1"/>
</dbReference>
<feature type="repeat" description="Pumilio" evidence="5">
    <location>
        <begin position="819"/>
        <end position="854"/>
    </location>
</feature>
<dbReference type="PANTHER" id="PTHR12537:SF12">
    <property type="entry name" value="MATERNAL PROTEIN PUMILIO"/>
    <property type="match status" value="1"/>
</dbReference>